<dbReference type="PANTHER" id="PTHR38436:SF1">
    <property type="entry name" value="ESTER CYCLASE"/>
    <property type="match status" value="1"/>
</dbReference>
<keyword evidence="2" id="KW-1185">Reference proteome</keyword>
<evidence type="ECO:0000313" key="1">
    <source>
        <dbReference type="EMBL" id="TDW94903.1"/>
    </source>
</evidence>
<organism evidence="1 2">
    <name type="scientific">Kribbella pratensis</name>
    <dbReference type="NCBI Taxonomy" id="2512112"/>
    <lineage>
        <taxon>Bacteria</taxon>
        <taxon>Bacillati</taxon>
        <taxon>Actinomycetota</taxon>
        <taxon>Actinomycetes</taxon>
        <taxon>Propionibacteriales</taxon>
        <taxon>Kribbellaceae</taxon>
        <taxon>Kribbella</taxon>
    </lineage>
</organism>
<dbReference type="Gene3D" id="3.10.450.50">
    <property type="match status" value="1"/>
</dbReference>
<dbReference type="InterPro" id="IPR032710">
    <property type="entry name" value="NTF2-like_dom_sf"/>
</dbReference>
<name>A0ABY2FP60_9ACTN</name>
<dbReference type="PANTHER" id="PTHR38436">
    <property type="entry name" value="POLYKETIDE CYCLASE SNOAL-LIKE DOMAIN"/>
    <property type="match status" value="1"/>
</dbReference>
<protein>
    <submittedName>
        <fullName evidence="1">Steroid delta-isomerase-like uncharacterized protein</fullName>
    </submittedName>
</protein>
<sequence>MSTENNKLLVRRLYDEVLNQQRAESVAELATPDYVEHDPVPGQGEGLAGLTDRIRLLTSAFAPRFEIEDLVAEGDRVVVRWTHTGTHIGDFAGIPPTGRSFQIAGIDIYRIESGRLAEHWHVIDELRLLQQIGVVPTFDAASA</sequence>
<dbReference type="Pfam" id="PF07366">
    <property type="entry name" value="SnoaL"/>
    <property type="match status" value="1"/>
</dbReference>
<dbReference type="SUPFAM" id="SSF54427">
    <property type="entry name" value="NTF2-like"/>
    <property type="match status" value="1"/>
</dbReference>
<reference evidence="1 2" key="1">
    <citation type="submission" date="2019-03" db="EMBL/GenBank/DDBJ databases">
        <title>Genomic Encyclopedia of Type Strains, Phase III (KMG-III): the genomes of soil and plant-associated and newly described type strains.</title>
        <authorList>
            <person name="Whitman W."/>
        </authorList>
    </citation>
    <scope>NUCLEOTIDE SEQUENCE [LARGE SCALE GENOMIC DNA]</scope>
    <source>
        <strain evidence="1 2">VKMAc-2574</strain>
    </source>
</reference>
<comment type="caution">
    <text evidence="1">The sequence shown here is derived from an EMBL/GenBank/DDBJ whole genome shotgun (WGS) entry which is preliminary data.</text>
</comment>
<evidence type="ECO:0000313" key="2">
    <source>
        <dbReference type="Proteomes" id="UP000295060"/>
    </source>
</evidence>
<dbReference type="RefSeq" id="WP_134128251.1">
    <property type="nucleotide sequence ID" value="NZ_SODU01000001.1"/>
</dbReference>
<gene>
    <name evidence="1" type="ORF">EV137_2227</name>
</gene>
<dbReference type="Proteomes" id="UP000295060">
    <property type="component" value="Unassembled WGS sequence"/>
</dbReference>
<dbReference type="EMBL" id="SODU01000001">
    <property type="protein sequence ID" value="TDW94903.1"/>
    <property type="molecule type" value="Genomic_DNA"/>
</dbReference>
<dbReference type="InterPro" id="IPR009959">
    <property type="entry name" value="Cyclase_SnoaL-like"/>
</dbReference>
<accession>A0ABY2FP60</accession>
<proteinExistence type="predicted"/>